<dbReference type="AlphaFoldDB" id="A0A8T0HUH2"/>
<sequence length="152" mass="16491">MKAIRGDLPRTLTCKTKIVRQEVSRPPQVGDPDLFKCPRRLGVDQRAQKSPGLNEPVPKLGTLGTENLASKAQCKLRGHRPGPGGLSPTNQCRKSKCIGEVSGPRALITHFPMSATKASSELVMPRLPMCFAAQQSSYLTLARAFSSISDHK</sequence>
<accession>A0A8T0HUH2</accession>
<evidence type="ECO:0000313" key="1">
    <source>
        <dbReference type="EMBL" id="KAG0574183.1"/>
    </source>
</evidence>
<reference evidence="1" key="1">
    <citation type="submission" date="2020-06" db="EMBL/GenBank/DDBJ databases">
        <title>WGS assembly of Ceratodon purpureus strain R40.</title>
        <authorList>
            <person name="Carey S.B."/>
            <person name="Jenkins J."/>
            <person name="Shu S."/>
            <person name="Lovell J.T."/>
            <person name="Sreedasyam A."/>
            <person name="Maumus F."/>
            <person name="Tiley G.P."/>
            <person name="Fernandez-Pozo N."/>
            <person name="Barry K."/>
            <person name="Chen C."/>
            <person name="Wang M."/>
            <person name="Lipzen A."/>
            <person name="Daum C."/>
            <person name="Saski C.A."/>
            <person name="Payton A.C."/>
            <person name="Mcbreen J.C."/>
            <person name="Conrad R.E."/>
            <person name="Kollar L.M."/>
            <person name="Olsson S."/>
            <person name="Huttunen S."/>
            <person name="Landis J.B."/>
            <person name="Wickett N.J."/>
            <person name="Johnson M.G."/>
            <person name="Rensing S.A."/>
            <person name="Grimwood J."/>
            <person name="Schmutz J."/>
            <person name="Mcdaniel S.F."/>
        </authorList>
    </citation>
    <scope>NUCLEOTIDE SEQUENCE</scope>
    <source>
        <strain evidence="1">R40</strain>
    </source>
</reference>
<dbReference type="EMBL" id="CM026426">
    <property type="protein sequence ID" value="KAG0574183.1"/>
    <property type="molecule type" value="Genomic_DNA"/>
</dbReference>
<evidence type="ECO:0000313" key="2">
    <source>
        <dbReference type="Proteomes" id="UP000822688"/>
    </source>
</evidence>
<gene>
    <name evidence="1" type="ORF">KC19_VG241500</name>
</gene>
<proteinExistence type="predicted"/>
<comment type="caution">
    <text evidence="1">The sequence shown here is derived from an EMBL/GenBank/DDBJ whole genome shotgun (WGS) entry which is preliminary data.</text>
</comment>
<protein>
    <submittedName>
        <fullName evidence="1">Uncharacterized protein</fullName>
    </submittedName>
</protein>
<keyword evidence="2" id="KW-1185">Reference proteome</keyword>
<organism evidence="1 2">
    <name type="scientific">Ceratodon purpureus</name>
    <name type="common">Fire moss</name>
    <name type="synonym">Dicranum purpureum</name>
    <dbReference type="NCBI Taxonomy" id="3225"/>
    <lineage>
        <taxon>Eukaryota</taxon>
        <taxon>Viridiplantae</taxon>
        <taxon>Streptophyta</taxon>
        <taxon>Embryophyta</taxon>
        <taxon>Bryophyta</taxon>
        <taxon>Bryophytina</taxon>
        <taxon>Bryopsida</taxon>
        <taxon>Dicranidae</taxon>
        <taxon>Pseudoditrichales</taxon>
        <taxon>Ditrichaceae</taxon>
        <taxon>Ceratodon</taxon>
    </lineage>
</organism>
<dbReference type="Proteomes" id="UP000822688">
    <property type="component" value="Chromosome V"/>
</dbReference>
<name>A0A8T0HUH2_CERPU</name>